<dbReference type="InterPro" id="IPR006626">
    <property type="entry name" value="PbH1"/>
</dbReference>
<evidence type="ECO:0000256" key="10">
    <source>
        <dbReference type="SAM" id="SignalP"/>
    </source>
</evidence>
<accession>A0A443NSH0</accession>
<evidence type="ECO:0000313" key="12">
    <source>
        <dbReference type="Proteomes" id="UP000283530"/>
    </source>
</evidence>
<keyword evidence="7" id="KW-0961">Cell wall biogenesis/degradation</keyword>
<keyword evidence="12" id="KW-1185">Reference proteome</keyword>
<comment type="similarity">
    <text evidence="2 9">Belongs to the glycosyl hydrolase 28 family.</text>
</comment>
<gene>
    <name evidence="11" type="ORF">CKAN_01013700</name>
</gene>
<dbReference type="GO" id="GO:0004650">
    <property type="term" value="F:polygalacturonase activity"/>
    <property type="evidence" value="ECO:0007669"/>
    <property type="project" value="InterPro"/>
</dbReference>
<keyword evidence="10" id="KW-0732">Signal</keyword>
<proteinExistence type="inferred from homology"/>
<feature type="active site" evidence="8">
    <location>
        <position position="241"/>
    </location>
</feature>
<evidence type="ECO:0000256" key="3">
    <source>
        <dbReference type="ARBA" id="ARBA00022512"/>
    </source>
</evidence>
<dbReference type="FunFam" id="2.160.20.10:FF:000016">
    <property type="entry name" value="Polygalacturonase 7"/>
    <property type="match status" value="1"/>
</dbReference>
<organism evidence="11 12">
    <name type="scientific">Cinnamomum micranthum f. kanehirae</name>
    <dbReference type="NCBI Taxonomy" id="337451"/>
    <lineage>
        <taxon>Eukaryota</taxon>
        <taxon>Viridiplantae</taxon>
        <taxon>Streptophyta</taxon>
        <taxon>Embryophyta</taxon>
        <taxon>Tracheophyta</taxon>
        <taxon>Spermatophyta</taxon>
        <taxon>Magnoliopsida</taxon>
        <taxon>Magnoliidae</taxon>
        <taxon>Laurales</taxon>
        <taxon>Lauraceae</taxon>
        <taxon>Cinnamomum</taxon>
    </lineage>
</organism>
<evidence type="ECO:0000256" key="4">
    <source>
        <dbReference type="ARBA" id="ARBA00022525"/>
    </source>
</evidence>
<dbReference type="FunFam" id="2.160.20.10:FF:000004">
    <property type="entry name" value="Pectin lyase-like superfamily protein"/>
    <property type="match status" value="1"/>
</dbReference>
<dbReference type="Proteomes" id="UP000283530">
    <property type="component" value="Unassembled WGS sequence"/>
</dbReference>
<dbReference type="PANTHER" id="PTHR31375">
    <property type="match status" value="1"/>
</dbReference>
<dbReference type="PROSITE" id="PS00502">
    <property type="entry name" value="POLYGALACTURONASE"/>
    <property type="match status" value="1"/>
</dbReference>
<keyword evidence="6 9" id="KW-0326">Glycosidase</keyword>
<reference evidence="11 12" key="1">
    <citation type="journal article" date="2019" name="Nat. Plants">
        <title>Stout camphor tree genome fills gaps in understanding of flowering plant genome evolution.</title>
        <authorList>
            <person name="Chaw S.M."/>
            <person name="Liu Y.C."/>
            <person name="Wu Y.W."/>
            <person name="Wang H.Y."/>
            <person name="Lin C.I."/>
            <person name="Wu C.S."/>
            <person name="Ke H.M."/>
            <person name="Chang L.Y."/>
            <person name="Hsu C.Y."/>
            <person name="Yang H.T."/>
            <person name="Sudianto E."/>
            <person name="Hsu M.H."/>
            <person name="Wu K.P."/>
            <person name="Wang L.N."/>
            <person name="Leebens-Mack J.H."/>
            <person name="Tsai I.J."/>
        </authorList>
    </citation>
    <scope>NUCLEOTIDE SEQUENCE [LARGE SCALE GENOMIC DNA]</scope>
    <source>
        <strain evidence="12">cv. Chaw 1501</strain>
        <tissue evidence="11">Young leaves</tissue>
    </source>
</reference>
<dbReference type="InterPro" id="IPR011050">
    <property type="entry name" value="Pectin_lyase_fold/virulence"/>
</dbReference>
<dbReference type="InterPro" id="IPR012334">
    <property type="entry name" value="Pectin_lyas_fold"/>
</dbReference>
<evidence type="ECO:0000256" key="2">
    <source>
        <dbReference type="ARBA" id="ARBA00008834"/>
    </source>
</evidence>
<dbReference type="SMART" id="SM00710">
    <property type="entry name" value="PbH1"/>
    <property type="match status" value="7"/>
</dbReference>
<dbReference type="AlphaFoldDB" id="A0A443NSH0"/>
<dbReference type="EMBL" id="QPKB01000003">
    <property type="protein sequence ID" value="RWR81452.1"/>
    <property type="molecule type" value="Genomic_DNA"/>
</dbReference>
<keyword evidence="5 9" id="KW-0378">Hydrolase</keyword>
<evidence type="ECO:0000256" key="6">
    <source>
        <dbReference type="ARBA" id="ARBA00023295"/>
    </source>
</evidence>
<comment type="subcellular location">
    <subcellularLocation>
        <location evidence="1">Secreted</location>
        <location evidence="1">Cell wall</location>
    </subcellularLocation>
</comment>
<dbReference type="GO" id="GO:0005975">
    <property type="term" value="P:carbohydrate metabolic process"/>
    <property type="evidence" value="ECO:0007669"/>
    <property type="project" value="InterPro"/>
</dbReference>
<dbReference type="STRING" id="337451.A0A443NSH0"/>
<name>A0A443NSH0_9MAGN</name>
<comment type="caution">
    <text evidence="11">The sequence shown here is derived from an EMBL/GenBank/DDBJ whole genome shotgun (WGS) entry which is preliminary data.</text>
</comment>
<evidence type="ECO:0000256" key="1">
    <source>
        <dbReference type="ARBA" id="ARBA00004191"/>
    </source>
</evidence>
<dbReference type="GO" id="GO:0071555">
    <property type="term" value="P:cell wall organization"/>
    <property type="evidence" value="ECO:0007669"/>
    <property type="project" value="UniProtKB-KW"/>
</dbReference>
<keyword evidence="3" id="KW-0134">Cell wall</keyword>
<evidence type="ECO:0000256" key="9">
    <source>
        <dbReference type="RuleBase" id="RU361169"/>
    </source>
</evidence>
<evidence type="ECO:0000256" key="7">
    <source>
        <dbReference type="ARBA" id="ARBA00023316"/>
    </source>
</evidence>
<evidence type="ECO:0000313" key="11">
    <source>
        <dbReference type="EMBL" id="RWR81452.1"/>
    </source>
</evidence>
<keyword evidence="4" id="KW-0964">Secreted</keyword>
<sequence>MAKLINSLVFLLLFILSQSSSLSAVNAVYNVINFGAIADGSSDSTKSFLSAWAAACGSTNPSTIIVPNGNYFLNQANFNGPCKSSVTFRITGTLVAPSNYAKLGSSGLWLLFNQVHGVSIYGGTLDGQGTALWACKAAGKNCPFGASSLTFNAASNVLINGLTLKNSQLYHLVIDGCDNVNVQGVKIIAPGNSPNTDGIHIQQSTGVTVMTTGIKTGDDCISIGPGTANLWIENVACGPGHGISIGSLGKGQNEAGVVNVTVKTAVFTGSQNGLRIKTWARPSNGFVKGVVFKHALMRNVENPVIIDQNYCPDNENCPNQVSGVKISQISYSDIQGTSATQVAVKFDCSASNPCKGIELQDVKLSYGNSAAKSSCKNADGTISGFVVPPNMAKTMNFLLSIVLIFLPSVVLGVYDVVDFGAKADGKTDSTRSFLSAWASACATNGPTTIYVPRGSYLVGQAVFEGPCKSERIIVQIDGTLVAPANYESHGSSGHWLFFHDVQGVSIHGGTIDGQGMSLWACKASGNHCPDGAVSLTFTNAKDVVISGLTSMNSQLFHIVIDGCTNVLVQGVKVVAPGNSPNTDGIHVQGSTGVTITGTGIKTGDDCISVGPGTTNLWIEQVACGPGHGISIGSLGKEREEAGVQNVTVKTVSFTGTQNGLRIKSWGRPSTGFVRGVVFEHATMQNVQNPIIVDQNYCPHEEDCPDQNSGVKISQVTYSDIQGTSASQVAMKFDCSATNPCSGIELQDVKLTYQNHQPQATCKNADGSATGLVEPPSCF</sequence>
<dbReference type="InterPro" id="IPR000743">
    <property type="entry name" value="Glyco_hydro_28"/>
</dbReference>
<dbReference type="Gene3D" id="2.160.20.10">
    <property type="entry name" value="Single-stranded right-handed beta-helix, Pectin lyase-like"/>
    <property type="match status" value="2"/>
</dbReference>
<feature type="chain" id="PRO_5019018975" evidence="10">
    <location>
        <begin position="25"/>
        <end position="778"/>
    </location>
</feature>
<feature type="signal peptide" evidence="10">
    <location>
        <begin position="1"/>
        <end position="24"/>
    </location>
</feature>
<dbReference type="OrthoDB" id="187139at2759"/>
<protein>
    <submittedName>
        <fullName evidence="11">Polygalacturonase-like protein</fullName>
    </submittedName>
</protein>
<dbReference type="SUPFAM" id="SSF51126">
    <property type="entry name" value="Pectin lyase-like"/>
    <property type="match status" value="2"/>
</dbReference>
<dbReference type="Pfam" id="PF00295">
    <property type="entry name" value="Glyco_hydro_28"/>
    <property type="match status" value="2"/>
</dbReference>
<evidence type="ECO:0000256" key="5">
    <source>
        <dbReference type="ARBA" id="ARBA00022801"/>
    </source>
</evidence>
<evidence type="ECO:0000256" key="8">
    <source>
        <dbReference type="PROSITE-ProRule" id="PRU10052"/>
    </source>
</evidence>